<proteinExistence type="predicted"/>
<evidence type="ECO:0000313" key="3">
    <source>
        <dbReference type="Proteomes" id="UP000703661"/>
    </source>
</evidence>
<organism evidence="2 3">
    <name type="scientific">Entomortierella chlamydospora</name>
    <dbReference type="NCBI Taxonomy" id="101097"/>
    <lineage>
        <taxon>Eukaryota</taxon>
        <taxon>Fungi</taxon>
        <taxon>Fungi incertae sedis</taxon>
        <taxon>Mucoromycota</taxon>
        <taxon>Mortierellomycotina</taxon>
        <taxon>Mortierellomycetes</taxon>
        <taxon>Mortierellales</taxon>
        <taxon>Mortierellaceae</taxon>
        <taxon>Entomortierella</taxon>
    </lineage>
</organism>
<comment type="caution">
    <text evidence="2">The sequence shown here is derived from an EMBL/GenBank/DDBJ whole genome shotgun (WGS) entry which is preliminary data.</text>
</comment>
<gene>
    <name evidence="2" type="ORF">BGZ80_000591</name>
</gene>
<name>A0A9P6MRY7_9FUNG</name>
<dbReference type="Proteomes" id="UP000703661">
    <property type="component" value="Unassembled WGS sequence"/>
</dbReference>
<evidence type="ECO:0000256" key="1">
    <source>
        <dbReference type="SAM" id="MobiDB-lite"/>
    </source>
</evidence>
<evidence type="ECO:0000313" key="2">
    <source>
        <dbReference type="EMBL" id="KAG0011565.1"/>
    </source>
</evidence>
<dbReference type="AlphaFoldDB" id="A0A9P6MRY7"/>
<feature type="compositionally biased region" description="Low complexity" evidence="1">
    <location>
        <begin position="71"/>
        <end position="83"/>
    </location>
</feature>
<reference evidence="2" key="1">
    <citation type="journal article" date="2020" name="Fungal Divers.">
        <title>Resolving the Mortierellaceae phylogeny through synthesis of multi-gene phylogenetics and phylogenomics.</title>
        <authorList>
            <person name="Vandepol N."/>
            <person name="Liber J."/>
            <person name="Desiro A."/>
            <person name="Na H."/>
            <person name="Kennedy M."/>
            <person name="Barry K."/>
            <person name="Grigoriev I.V."/>
            <person name="Miller A.N."/>
            <person name="O'Donnell K."/>
            <person name="Stajich J.E."/>
            <person name="Bonito G."/>
        </authorList>
    </citation>
    <scope>NUCLEOTIDE SEQUENCE</scope>
    <source>
        <strain evidence="2">NRRL 2769</strain>
    </source>
</reference>
<dbReference type="EMBL" id="JAAAID010001124">
    <property type="protein sequence ID" value="KAG0011565.1"/>
    <property type="molecule type" value="Genomic_DNA"/>
</dbReference>
<keyword evidence="3" id="KW-1185">Reference proteome</keyword>
<accession>A0A9P6MRY7</accession>
<protein>
    <submittedName>
        <fullName evidence="2">Uncharacterized protein</fullName>
    </submittedName>
</protein>
<sequence length="105" mass="10981">MAGSPTSYNYNRQVSAVGNNQQPLIDDNGDNGQALGATPQGNVNIVSIPGDNQHNEGHPPIDPHYQGDGIGPSYGPPSSSHGGNDANNHDNIPSDENDPDDHDET</sequence>
<feature type="region of interest" description="Disordered" evidence="1">
    <location>
        <begin position="1"/>
        <end position="105"/>
    </location>
</feature>
<feature type="compositionally biased region" description="Acidic residues" evidence="1">
    <location>
        <begin position="93"/>
        <end position="105"/>
    </location>
</feature>
<feature type="compositionally biased region" description="Polar residues" evidence="1">
    <location>
        <begin position="1"/>
        <end position="23"/>
    </location>
</feature>